<name>A0A4S2MY20_9PEZI</name>
<dbReference type="OrthoDB" id="346910at2759"/>
<dbReference type="AlphaFoldDB" id="A0A4S2MY20"/>
<dbReference type="PANTHER" id="PTHR23310:SF62">
    <property type="entry name" value="ACYL-COA BINDING PROTEIN 1, ISOFORM A"/>
    <property type="match status" value="1"/>
</dbReference>
<evidence type="ECO:0000259" key="4">
    <source>
        <dbReference type="PROSITE" id="PS51228"/>
    </source>
</evidence>
<dbReference type="Gene3D" id="1.20.80.10">
    <property type="match status" value="1"/>
</dbReference>
<dbReference type="PROSITE" id="PS51228">
    <property type="entry name" value="ACB_2"/>
    <property type="match status" value="1"/>
</dbReference>
<gene>
    <name evidence="5" type="ORF">EX30DRAFT_340772</name>
</gene>
<dbReference type="InterPro" id="IPR035984">
    <property type="entry name" value="Acyl-CoA-binding_sf"/>
</dbReference>
<evidence type="ECO:0000256" key="3">
    <source>
        <dbReference type="SAM" id="MobiDB-lite"/>
    </source>
</evidence>
<protein>
    <submittedName>
        <fullName evidence="5">Acyl-CoA binding protein</fullName>
    </submittedName>
</protein>
<feature type="compositionally biased region" description="Basic and acidic residues" evidence="3">
    <location>
        <begin position="10"/>
        <end position="20"/>
    </location>
</feature>
<evidence type="ECO:0000313" key="5">
    <source>
        <dbReference type="EMBL" id="TGZ81504.1"/>
    </source>
</evidence>
<proteinExistence type="inferred from homology"/>
<dbReference type="InterPro" id="IPR014352">
    <property type="entry name" value="FERM/acyl-CoA-bd_prot_sf"/>
</dbReference>
<dbReference type="STRING" id="341454.A0A4S2MY20"/>
<dbReference type="InParanoid" id="A0A4S2MY20"/>
<dbReference type="FunCoup" id="A0A4S2MY20">
    <property type="interactions" value="402"/>
</dbReference>
<reference evidence="5 6" key="1">
    <citation type="submission" date="2019-04" db="EMBL/GenBank/DDBJ databases">
        <title>Comparative genomics and transcriptomics to analyze fruiting body development in filamentous ascomycetes.</title>
        <authorList>
            <consortium name="DOE Joint Genome Institute"/>
            <person name="Lutkenhaus R."/>
            <person name="Traeger S."/>
            <person name="Breuer J."/>
            <person name="Kuo A."/>
            <person name="Lipzen A."/>
            <person name="Pangilinan J."/>
            <person name="Dilworth D."/>
            <person name="Sandor L."/>
            <person name="Poggeler S."/>
            <person name="Barry K."/>
            <person name="Grigoriev I.V."/>
            <person name="Nowrousian M."/>
        </authorList>
    </citation>
    <scope>NUCLEOTIDE SEQUENCE [LARGE SCALE GENOMIC DNA]</scope>
    <source>
        <strain evidence="5 6">CBS 389.68</strain>
    </source>
</reference>
<dbReference type="EMBL" id="ML220119">
    <property type="protein sequence ID" value="TGZ81504.1"/>
    <property type="molecule type" value="Genomic_DNA"/>
</dbReference>
<sequence length="120" mass="13617">MFGFGKSQKKKQEAVRKGGEKFQKLAGEIKQIERTTDEEALKLYAHFKQALFGDNEEDAPGRLDFVGQAKHNAWLELKGTAPESAEAEYLQFGFDLLAKYRPEAAEEFAAQYKEEEPKAE</sequence>
<evidence type="ECO:0000256" key="2">
    <source>
        <dbReference type="ARBA" id="ARBA00023121"/>
    </source>
</evidence>
<evidence type="ECO:0000256" key="1">
    <source>
        <dbReference type="ARBA" id="ARBA00005567"/>
    </source>
</evidence>
<organism evidence="5 6">
    <name type="scientific">Ascodesmis nigricans</name>
    <dbReference type="NCBI Taxonomy" id="341454"/>
    <lineage>
        <taxon>Eukaryota</taxon>
        <taxon>Fungi</taxon>
        <taxon>Dikarya</taxon>
        <taxon>Ascomycota</taxon>
        <taxon>Pezizomycotina</taxon>
        <taxon>Pezizomycetes</taxon>
        <taxon>Pezizales</taxon>
        <taxon>Ascodesmidaceae</taxon>
        <taxon>Ascodesmis</taxon>
    </lineage>
</organism>
<comment type="similarity">
    <text evidence="1">Belongs to the ACBP family.</text>
</comment>
<keyword evidence="6" id="KW-1185">Reference proteome</keyword>
<keyword evidence="2" id="KW-0446">Lipid-binding</keyword>
<feature type="domain" description="ACB" evidence="4">
    <location>
        <begin position="18"/>
        <end position="102"/>
    </location>
</feature>
<dbReference type="PANTHER" id="PTHR23310">
    <property type="entry name" value="ACYL-COA-BINDING PROTEIN, ACBP"/>
    <property type="match status" value="1"/>
</dbReference>
<evidence type="ECO:0000313" key="6">
    <source>
        <dbReference type="Proteomes" id="UP000298138"/>
    </source>
</evidence>
<dbReference type="InterPro" id="IPR000582">
    <property type="entry name" value="Acyl-CoA-binding_protein"/>
</dbReference>
<dbReference type="GO" id="GO:0000062">
    <property type="term" value="F:fatty-acyl-CoA binding"/>
    <property type="evidence" value="ECO:0007669"/>
    <property type="project" value="InterPro"/>
</dbReference>
<dbReference type="SUPFAM" id="SSF47027">
    <property type="entry name" value="Acyl-CoA binding protein"/>
    <property type="match status" value="1"/>
</dbReference>
<dbReference type="Pfam" id="PF00887">
    <property type="entry name" value="ACBP"/>
    <property type="match status" value="1"/>
</dbReference>
<dbReference type="Proteomes" id="UP000298138">
    <property type="component" value="Unassembled WGS sequence"/>
</dbReference>
<feature type="region of interest" description="Disordered" evidence="3">
    <location>
        <begin position="1"/>
        <end position="20"/>
    </location>
</feature>
<accession>A0A4S2MY20</accession>
<dbReference type="GO" id="GO:0006631">
    <property type="term" value="P:fatty acid metabolic process"/>
    <property type="evidence" value="ECO:0007669"/>
    <property type="project" value="TreeGrafter"/>
</dbReference>